<dbReference type="PANTHER" id="PTHR43280">
    <property type="entry name" value="ARAC-FAMILY TRANSCRIPTIONAL REGULATOR"/>
    <property type="match status" value="1"/>
</dbReference>
<dbReference type="RefSeq" id="WP_377775376.1">
    <property type="nucleotide sequence ID" value="NZ_JBHUHO010000048.1"/>
</dbReference>
<evidence type="ECO:0000313" key="5">
    <source>
        <dbReference type="EMBL" id="MFD2117943.1"/>
    </source>
</evidence>
<dbReference type="Pfam" id="PF12833">
    <property type="entry name" value="HTH_18"/>
    <property type="match status" value="1"/>
</dbReference>
<dbReference type="SUPFAM" id="SSF51215">
    <property type="entry name" value="Regulatory protein AraC"/>
    <property type="match status" value="1"/>
</dbReference>
<evidence type="ECO:0000256" key="3">
    <source>
        <dbReference type="ARBA" id="ARBA00023163"/>
    </source>
</evidence>
<dbReference type="SUPFAM" id="SSF46689">
    <property type="entry name" value="Homeodomain-like"/>
    <property type="match status" value="2"/>
</dbReference>
<dbReference type="InterPro" id="IPR014710">
    <property type="entry name" value="RmlC-like_jellyroll"/>
</dbReference>
<dbReference type="InterPro" id="IPR018062">
    <property type="entry name" value="HTH_AraC-typ_CS"/>
</dbReference>
<dbReference type="InterPro" id="IPR009057">
    <property type="entry name" value="Homeodomain-like_sf"/>
</dbReference>
<feature type="domain" description="HTH araC/xylS-type" evidence="4">
    <location>
        <begin position="185"/>
        <end position="283"/>
    </location>
</feature>
<proteinExistence type="predicted"/>
<dbReference type="Pfam" id="PF02311">
    <property type="entry name" value="AraC_binding"/>
    <property type="match status" value="1"/>
</dbReference>
<organism evidence="5 6">
    <name type="scientific">Paenibacillus yanchengensis</name>
    <dbReference type="NCBI Taxonomy" id="2035833"/>
    <lineage>
        <taxon>Bacteria</taxon>
        <taxon>Bacillati</taxon>
        <taxon>Bacillota</taxon>
        <taxon>Bacilli</taxon>
        <taxon>Bacillales</taxon>
        <taxon>Paenibacillaceae</taxon>
        <taxon>Paenibacillus</taxon>
    </lineage>
</organism>
<keyword evidence="6" id="KW-1185">Reference proteome</keyword>
<reference evidence="6" key="1">
    <citation type="journal article" date="2019" name="Int. J. Syst. Evol. Microbiol.">
        <title>The Global Catalogue of Microorganisms (GCM) 10K type strain sequencing project: providing services to taxonomists for standard genome sequencing and annotation.</title>
        <authorList>
            <consortium name="The Broad Institute Genomics Platform"/>
            <consortium name="The Broad Institute Genome Sequencing Center for Infectious Disease"/>
            <person name="Wu L."/>
            <person name="Ma J."/>
        </authorList>
    </citation>
    <scope>NUCLEOTIDE SEQUENCE [LARGE SCALE GENOMIC DNA]</scope>
    <source>
        <strain evidence="6">GH52</strain>
    </source>
</reference>
<sequence>MKLEAINEKVPYENPLLSLRVFRSIRGNDTYINWHYHKELELLLVLDGKIEVYIGDEIFPLGRGDIFLIGTSELHRDRSIEASDYIVLQFELDRFFDQSSISYLKYFTETHFPLSQANYIFKQHAHVQQQATALIHSILDESIHKSIGYELAVSINIKQLLLLLLRNDNKEVLLEQDNFDRVRLQPVLNFVEQNLHQRISVEEVCKLANMSYFYFVKYFKKTIGLSFTEYVNYRKVKWAEKLLLTKDLSIAEVSERVGMPNMAHFYKTFKKYNDCSPKQFQNKMLQWKQI</sequence>
<keyword evidence="2" id="KW-0238">DNA-binding</keyword>
<dbReference type="Gene3D" id="2.60.120.10">
    <property type="entry name" value="Jelly Rolls"/>
    <property type="match status" value="1"/>
</dbReference>
<evidence type="ECO:0000313" key="6">
    <source>
        <dbReference type="Proteomes" id="UP001597362"/>
    </source>
</evidence>
<dbReference type="EMBL" id="JBHUHO010000048">
    <property type="protein sequence ID" value="MFD2117943.1"/>
    <property type="molecule type" value="Genomic_DNA"/>
</dbReference>
<keyword evidence="1" id="KW-0805">Transcription regulation</keyword>
<dbReference type="PROSITE" id="PS01124">
    <property type="entry name" value="HTH_ARAC_FAMILY_2"/>
    <property type="match status" value="1"/>
</dbReference>
<evidence type="ECO:0000259" key="4">
    <source>
        <dbReference type="PROSITE" id="PS01124"/>
    </source>
</evidence>
<evidence type="ECO:0000256" key="2">
    <source>
        <dbReference type="ARBA" id="ARBA00023125"/>
    </source>
</evidence>
<gene>
    <name evidence="5" type="ORF">ACFSJH_19610</name>
</gene>
<name>A0ABW4YQX4_9BACL</name>
<evidence type="ECO:0000256" key="1">
    <source>
        <dbReference type="ARBA" id="ARBA00023015"/>
    </source>
</evidence>
<dbReference type="PANTHER" id="PTHR43280:SF2">
    <property type="entry name" value="HTH-TYPE TRANSCRIPTIONAL REGULATOR EXSA"/>
    <property type="match status" value="1"/>
</dbReference>
<keyword evidence="3" id="KW-0804">Transcription</keyword>
<dbReference type="Proteomes" id="UP001597362">
    <property type="component" value="Unassembled WGS sequence"/>
</dbReference>
<accession>A0ABW4YQX4</accession>
<dbReference type="InterPro" id="IPR003313">
    <property type="entry name" value="AraC-bd"/>
</dbReference>
<dbReference type="PROSITE" id="PS00041">
    <property type="entry name" value="HTH_ARAC_FAMILY_1"/>
    <property type="match status" value="1"/>
</dbReference>
<dbReference type="Gene3D" id="1.10.10.60">
    <property type="entry name" value="Homeodomain-like"/>
    <property type="match status" value="2"/>
</dbReference>
<protein>
    <submittedName>
        <fullName evidence="5">Helix-turn-helix domain-containing protein</fullName>
    </submittedName>
</protein>
<dbReference type="InterPro" id="IPR037923">
    <property type="entry name" value="HTH-like"/>
</dbReference>
<dbReference type="SMART" id="SM00342">
    <property type="entry name" value="HTH_ARAC"/>
    <property type="match status" value="1"/>
</dbReference>
<dbReference type="InterPro" id="IPR018060">
    <property type="entry name" value="HTH_AraC"/>
</dbReference>
<comment type="caution">
    <text evidence="5">The sequence shown here is derived from an EMBL/GenBank/DDBJ whole genome shotgun (WGS) entry which is preliminary data.</text>
</comment>